<evidence type="ECO:0000313" key="5">
    <source>
        <dbReference type="EMBL" id="MFE9228845.1"/>
    </source>
</evidence>
<evidence type="ECO:0000313" key="6">
    <source>
        <dbReference type="Proteomes" id="UP001601288"/>
    </source>
</evidence>
<dbReference type="PANTHER" id="PTHR43004:SF19">
    <property type="entry name" value="BINDING MONOOXYGENASE, PUTATIVE (JCVI)-RELATED"/>
    <property type="match status" value="1"/>
</dbReference>
<dbReference type="Gene3D" id="3.40.30.120">
    <property type="match status" value="1"/>
</dbReference>
<dbReference type="Proteomes" id="UP001601288">
    <property type="component" value="Unassembled WGS sequence"/>
</dbReference>
<name>A0ABW6LKA2_9ACTN</name>
<keyword evidence="6" id="KW-1185">Reference proteome</keyword>
<dbReference type="InterPro" id="IPR036188">
    <property type="entry name" value="FAD/NAD-bd_sf"/>
</dbReference>
<dbReference type="Gene3D" id="3.30.70.2450">
    <property type="match status" value="1"/>
</dbReference>
<dbReference type="PANTHER" id="PTHR43004">
    <property type="entry name" value="TRK SYSTEM POTASSIUM UPTAKE PROTEIN"/>
    <property type="match status" value="1"/>
</dbReference>
<protein>
    <submittedName>
        <fullName evidence="5">FAD-dependent oxidoreductase</fullName>
    </submittedName>
</protein>
<gene>
    <name evidence="5" type="ORF">ACFYM3_30370</name>
</gene>
<dbReference type="RefSeq" id="WP_358285023.1">
    <property type="nucleotide sequence ID" value="NZ_JBEYGJ010000021.1"/>
</dbReference>
<dbReference type="EMBL" id="JBIAFP010000021">
    <property type="protein sequence ID" value="MFE9228845.1"/>
    <property type="molecule type" value="Genomic_DNA"/>
</dbReference>
<dbReference type="InterPro" id="IPR050641">
    <property type="entry name" value="RIFMO-like"/>
</dbReference>
<keyword evidence="3" id="KW-0274">FAD</keyword>
<proteinExistence type="predicted"/>
<evidence type="ECO:0000256" key="2">
    <source>
        <dbReference type="ARBA" id="ARBA00022630"/>
    </source>
</evidence>
<dbReference type="InterPro" id="IPR002938">
    <property type="entry name" value="FAD-bd"/>
</dbReference>
<dbReference type="Pfam" id="PF01494">
    <property type="entry name" value="FAD_binding_3"/>
    <property type="match status" value="1"/>
</dbReference>
<reference evidence="5 6" key="1">
    <citation type="submission" date="2024-10" db="EMBL/GenBank/DDBJ databases">
        <title>The Natural Products Discovery Center: Release of the First 8490 Sequenced Strains for Exploring Actinobacteria Biosynthetic Diversity.</title>
        <authorList>
            <person name="Kalkreuter E."/>
            <person name="Kautsar S.A."/>
            <person name="Yang D."/>
            <person name="Bader C.D."/>
            <person name="Teijaro C.N."/>
            <person name="Fluegel L."/>
            <person name="Davis C.M."/>
            <person name="Simpson J.R."/>
            <person name="Lauterbach L."/>
            <person name="Steele A.D."/>
            <person name="Gui C."/>
            <person name="Meng S."/>
            <person name="Li G."/>
            <person name="Viehrig K."/>
            <person name="Ye F."/>
            <person name="Su P."/>
            <person name="Kiefer A.F."/>
            <person name="Nichols A."/>
            <person name="Cepeda A.J."/>
            <person name="Yan W."/>
            <person name="Fan B."/>
            <person name="Jiang Y."/>
            <person name="Adhikari A."/>
            <person name="Zheng C.-J."/>
            <person name="Schuster L."/>
            <person name="Cowan T.M."/>
            <person name="Smanski M.J."/>
            <person name="Chevrette M.G."/>
            <person name="De Carvalho L.P.S."/>
            <person name="Shen B."/>
        </authorList>
    </citation>
    <scope>NUCLEOTIDE SEQUENCE [LARGE SCALE GENOMIC DNA]</scope>
    <source>
        <strain evidence="5 6">NPDC007066</strain>
    </source>
</reference>
<evidence type="ECO:0000256" key="3">
    <source>
        <dbReference type="ARBA" id="ARBA00022827"/>
    </source>
</evidence>
<feature type="domain" description="FAD-binding" evidence="4">
    <location>
        <begin position="14"/>
        <end position="355"/>
    </location>
</feature>
<dbReference type="PRINTS" id="PR00420">
    <property type="entry name" value="RNGMNOXGNASE"/>
</dbReference>
<sequence>MPDPTSRTPQQPTVDVLVVGGGPTGLTLACDLARRGVRTHVVEASDRLPAGSRGKSLQARTLEAFDDLGVIDAVQAAGAPFPPMQTWRDGERGGEWRLIEPDPEAPVSRQPQQWLIPQWRTQEILRDRLLELGGTLECGARLVSLTQTDTHVTAEVVRSDGGRRLMTVPYLVGADGSHSSVRESLGVAMEGEDRGLRSAVVADVRVRGLDRDHWHIWPDDPPGELLLCPLPGTADFQLNAKITGDEFTATAETVRSLVAERTHLPPDAVTEVPWSSFYRPRTAMAERFRQGRVFLAGDAAHLHPPGGGQGLNIGVQDAYNLGWKLGQVIVRGAPVALLDSYEAERRPAAAGVLDLSTRLYRAGRKPEDGRQSRFRGKVCHLLSVHYRDSELSADARALRSPTDVRAGDRAPDLPCVTADGPCPNLFGLLRGPDFTLLAVNCAPPRATPGVRTHHVTGGPLAGELGTGLFLIRPDHHIALAADSPEQVGRYLVRMGLTSGEGQTVVGVRPGLSTGRAVRRAAPWP</sequence>
<keyword evidence="2" id="KW-0285">Flavoprotein</keyword>
<accession>A0ABW6LKA2</accession>
<dbReference type="PROSITE" id="PS51257">
    <property type="entry name" value="PROKAR_LIPOPROTEIN"/>
    <property type="match status" value="1"/>
</dbReference>
<comment type="caution">
    <text evidence="5">The sequence shown here is derived from an EMBL/GenBank/DDBJ whole genome shotgun (WGS) entry which is preliminary data.</text>
</comment>
<dbReference type="NCBIfam" id="NF004832">
    <property type="entry name" value="PRK06184.1"/>
    <property type="match status" value="1"/>
</dbReference>
<dbReference type="Gene3D" id="3.50.50.60">
    <property type="entry name" value="FAD/NAD(P)-binding domain"/>
    <property type="match status" value="1"/>
</dbReference>
<comment type="cofactor">
    <cofactor evidence="1">
        <name>FAD</name>
        <dbReference type="ChEBI" id="CHEBI:57692"/>
    </cofactor>
</comment>
<organism evidence="5 6">
    <name type="scientific">Streptomyces massasporeus</name>
    <dbReference type="NCBI Taxonomy" id="67324"/>
    <lineage>
        <taxon>Bacteria</taxon>
        <taxon>Bacillati</taxon>
        <taxon>Actinomycetota</taxon>
        <taxon>Actinomycetes</taxon>
        <taxon>Kitasatosporales</taxon>
        <taxon>Streptomycetaceae</taxon>
        <taxon>Streptomyces</taxon>
    </lineage>
</organism>
<evidence type="ECO:0000256" key="1">
    <source>
        <dbReference type="ARBA" id="ARBA00001974"/>
    </source>
</evidence>
<dbReference type="SUPFAM" id="SSF51905">
    <property type="entry name" value="FAD/NAD(P)-binding domain"/>
    <property type="match status" value="1"/>
</dbReference>
<evidence type="ECO:0000259" key="4">
    <source>
        <dbReference type="Pfam" id="PF01494"/>
    </source>
</evidence>